<proteinExistence type="predicted"/>
<dbReference type="EMBL" id="BSXW01000025">
    <property type="protein sequence ID" value="GMF09958.1"/>
    <property type="molecule type" value="Genomic_DNA"/>
</dbReference>
<comment type="caution">
    <text evidence="2">The sequence shown here is derived from an EMBL/GenBank/DDBJ whole genome shotgun (WGS) entry which is preliminary data.</text>
</comment>
<evidence type="ECO:0000259" key="1">
    <source>
        <dbReference type="Pfam" id="PF14033"/>
    </source>
</evidence>
<dbReference type="Proteomes" id="UP001165083">
    <property type="component" value="Unassembled WGS sequence"/>
</dbReference>
<dbReference type="PANTHER" id="PTHR33119:SF1">
    <property type="entry name" value="FE2OG DIOXYGENASE DOMAIN-CONTAINING PROTEIN"/>
    <property type="match status" value="1"/>
</dbReference>
<evidence type="ECO:0000313" key="3">
    <source>
        <dbReference type="Proteomes" id="UP001165083"/>
    </source>
</evidence>
<dbReference type="Pfam" id="PF14033">
    <property type="entry name" value="DUF4246"/>
    <property type="match status" value="1"/>
</dbReference>
<dbReference type="PANTHER" id="PTHR33119">
    <property type="entry name" value="IFI3P"/>
    <property type="match status" value="1"/>
</dbReference>
<evidence type="ECO:0000313" key="2">
    <source>
        <dbReference type="EMBL" id="GMF09958.1"/>
    </source>
</evidence>
<sequence length="647" mass="73474">MSGTGIFRRRELQCHKSVNVVNDRSSYTARRVSELDVLSAIGSVVNACGGRGVARFEQCEVTRGTWLRAIQRALLERHLSRLLHFYPSSKDTCKHFRSDAWETRIGDGLDPYNALVHFTVFALMCQGVSDCQELRDAAIRPERLMRLLYCARQKALPMLMSWFLAEHDGDEASFQQLMLHYGMQHKELDGLRLSVRQELEATRVFVTEFLLALEKQSPQAMATHIPETFICDGGSETGGVLSFEDDLDELRKAFVPCSKTISWSTTVDILDPSLRCRTYNDSKDEDNPPKYQWLPTEFQVGVDGVVEVLSPLHGSVHPNGFPGLYAAVPKLLERLVPLFEHSLGSIATEDPPQPHQIGLGSTWQVTEKHSKENLKHPAQPLSGGRFELRGRRLQVVVKLSTVRLDEDHQVFSGDQDHADSNRGWKLDGDDHEQIVSVGYHVIRSRNITPPKLAFRAFAHCPSSQEPDLSSQENTFLAFGERTSASYKGRYGRQFLQPWGSLVLHEHRSIVAPSFFAHRMEPFELLDRTNPNGGELTMATFYLVDPTIKPIVSTSTVRPEEWQQTRRFVQANVDLLRHSFLHPFLPDEVARQIADFAASRTSESQTQLTREQLLSHRQKSQALRFMTPSQRLEEMNLDLVHVIREDNV</sequence>
<dbReference type="InterPro" id="IPR049192">
    <property type="entry name" value="DUF4246_C"/>
</dbReference>
<organism evidence="2 3">
    <name type="scientific">Phytophthora lilii</name>
    <dbReference type="NCBI Taxonomy" id="2077276"/>
    <lineage>
        <taxon>Eukaryota</taxon>
        <taxon>Sar</taxon>
        <taxon>Stramenopiles</taxon>
        <taxon>Oomycota</taxon>
        <taxon>Peronosporomycetes</taxon>
        <taxon>Peronosporales</taxon>
        <taxon>Peronosporaceae</taxon>
        <taxon>Phytophthora</taxon>
    </lineage>
</organism>
<dbReference type="OrthoDB" id="415532at2759"/>
<gene>
    <name evidence="2" type="ORF">Plil01_000081600</name>
</gene>
<keyword evidence="3" id="KW-1185">Reference proteome</keyword>
<reference evidence="2" key="1">
    <citation type="submission" date="2023-04" db="EMBL/GenBank/DDBJ databases">
        <title>Phytophthora lilii NBRC 32176.</title>
        <authorList>
            <person name="Ichikawa N."/>
            <person name="Sato H."/>
            <person name="Tonouchi N."/>
        </authorList>
    </citation>
    <scope>NUCLEOTIDE SEQUENCE</scope>
    <source>
        <strain evidence="2">NBRC 32176</strain>
    </source>
</reference>
<feature type="domain" description="DUF4246" evidence="1">
    <location>
        <begin position="286"/>
        <end position="559"/>
    </location>
</feature>
<accession>A0A9W6TBP8</accession>
<dbReference type="AlphaFoldDB" id="A0A9W6TBP8"/>
<name>A0A9W6TBP8_9STRA</name>
<protein>
    <submittedName>
        <fullName evidence="2">Unnamed protein product</fullName>
    </submittedName>
</protein>
<dbReference type="InterPro" id="IPR025340">
    <property type="entry name" value="DUF4246"/>
</dbReference>